<dbReference type="AlphaFoldDB" id="A0AAD5UVS4"/>
<name>A0AAD5UVS4_9APHY</name>
<gene>
    <name evidence="1" type="ORF">NLI96_g10555</name>
</gene>
<dbReference type="Proteomes" id="UP001212997">
    <property type="component" value="Unassembled WGS sequence"/>
</dbReference>
<dbReference type="SUPFAM" id="SSF52047">
    <property type="entry name" value="RNI-like"/>
    <property type="match status" value="1"/>
</dbReference>
<evidence type="ECO:0000313" key="2">
    <source>
        <dbReference type="Proteomes" id="UP001212997"/>
    </source>
</evidence>
<evidence type="ECO:0000313" key="1">
    <source>
        <dbReference type="EMBL" id="KAJ3477305.1"/>
    </source>
</evidence>
<protein>
    <recommendedName>
        <fullName evidence="3">F-box domain-containing protein</fullName>
    </recommendedName>
</protein>
<sequence length="463" mass="53747">MRIRLVPRIFQRRPTVSSRSYPYELLIAIFQNLLDPYHRYSSSFLHELPQDVFGAFGTKFKRTDLLAAALVCKTWYIAATDLLYISPRTCTPHHLKLLEKVLKRNPSFSSHVKGLTFIDEKDWPIWTSIKYLFFDIEPVKRPQVSQASLSRIHRMLEICPYIDTLSFLRTAWSDEDLLPLSSYFPVHIGLHKRLRVLVISKLVATSLTSIIPGVEFSALEILQLQLIKIKDSHHTDVPPIQTRFPRLQVLQIASSLFHHDQDFPDTMDITSHAFPRLDTLELHSIYGYPRVGPSCLRQLKKLYVHSDDQSVPTSWWGGGHLDGIQDLTLPCQFFSSFRVEVLKTLSPPLRLRKLRFLCFSRTFPMECCTRSPTDPEELTDFVIAAYWLMYQQERLPPDLHTIEVLVCLEKPQPGSEGVNDLFMMDRIEGVCKQHGLVFRTVYRLPDEQWQPEGKWIIDKEVLS</sequence>
<keyword evidence="2" id="KW-1185">Reference proteome</keyword>
<dbReference type="EMBL" id="JANAWD010000608">
    <property type="protein sequence ID" value="KAJ3477305.1"/>
    <property type="molecule type" value="Genomic_DNA"/>
</dbReference>
<proteinExistence type="predicted"/>
<reference evidence="1" key="1">
    <citation type="submission" date="2022-07" db="EMBL/GenBank/DDBJ databases">
        <title>Genome Sequence of Physisporinus lineatus.</title>
        <authorList>
            <person name="Buettner E."/>
        </authorList>
    </citation>
    <scope>NUCLEOTIDE SEQUENCE</scope>
    <source>
        <strain evidence="1">VT162</strain>
    </source>
</reference>
<organism evidence="1 2">
    <name type="scientific">Meripilus lineatus</name>
    <dbReference type="NCBI Taxonomy" id="2056292"/>
    <lineage>
        <taxon>Eukaryota</taxon>
        <taxon>Fungi</taxon>
        <taxon>Dikarya</taxon>
        <taxon>Basidiomycota</taxon>
        <taxon>Agaricomycotina</taxon>
        <taxon>Agaricomycetes</taxon>
        <taxon>Polyporales</taxon>
        <taxon>Meripilaceae</taxon>
        <taxon>Meripilus</taxon>
    </lineage>
</organism>
<evidence type="ECO:0008006" key="3">
    <source>
        <dbReference type="Google" id="ProtNLM"/>
    </source>
</evidence>
<dbReference type="InterPro" id="IPR032675">
    <property type="entry name" value="LRR_dom_sf"/>
</dbReference>
<accession>A0AAD5UVS4</accession>
<comment type="caution">
    <text evidence="1">The sequence shown here is derived from an EMBL/GenBank/DDBJ whole genome shotgun (WGS) entry which is preliminary data.</text>
</comment>
<dbReference type="Gene3D" id="3.80.10.10">
    <property type="entry name" value="Ribonuclease Inhibitor"/>
    <property type="match status" value="1"/>
</dbReference>